<dbReference type="Proteomes" id="UP000499080">
    <property type="component" value="Unassembled WGS sequence"/>
</dbReference>
<dbReference type="SUPFAM" id="SSF143011">
    <property type="entry name" value="RelE-like"/>
    <property type="match status" value="1"/>
</dbReference>
<dbReference type="OrthoDB" id="6415196at2759"/>
<name>A0A4Y1ZQ21_ARAVE</name>
<dbReference type="InterPro" id="IPR035093">
    <property type="entry name" value="RelE/ParE_toxin_dom_sf"/>
</dbReference>
<reference evidence="2 3" key="1">
    <citation type="journal article" date="2019" name="Sci. Rep.">
        <title>Orb-weaving spider Araneus ventricosus genome elucidates the spidroin gene catalogue.</title>
        <authorList>
            <person name="Kono N."/>
            <person name="Nakamura H."/>
            <person name="Ohtoshi R."/>
            <person name="Moran D.A.P."/>
            <person name="Shinohara A."/>
            <person name="Yoshida Y."/>
            <person name="Fujiwara M."/>
            <person name="Mori M."/>
            <person name="Tomita M."/>
            <person name="Arakawa K."/>
        </authorList>
    </citation>
    <scope>NUCLEOTIDE SEQUENCE [LARGE SCALE GENOMIC DNA]</scope>
</reference>
<keyword evidence="1" id="KW-1277">Toxin-antitoxin system</keyword>
<comment type="caution">
    <text evidence="2">The sequence shown here is derived from an EMBL/GenBank/DDBJ whole genome shotgun (WGS) entry which is preliminary data.</text>
</comment>
<dbReference type="InterPro" id="IPR052747">
    <property type="entry name" value="TA_system_RelE_toxin"/>
</dbReference>
<dbReference type="InterPro" id="IPR007712">
    <property type="entry name" value="RelE/ParE_toxin"/>
</dbReference>
<gene>
    <name evidence="2" type="ORF">AVEN_271636_1</name>
</gene>
<dbReference type="AlphaFoldDB" id="A0A4Y1ZQ21"/>
<keyword evidence="3" id="KW-1185">Reference proteome</keyword>
<evidence type="ECO:0008006" key="4">
    <source>
        <dbReference type="Google" id="ProtNLM"/>
    </source>
</evidence>
<proteinExistence type="predicted"/>
<protein>
    <recommendedName>
        <fullName evidence="4">Type II toxin-antitoxin system RelE/ParE family toxin</fullName>
    </recommendedName>
</protein>
<evidence type="ECO:0000313" key="2">
    <source>
        <dbReference type="EMBL" id="GBL61404.1"/>
    </source>
</evidence>
<accession>A0A4Y1ZQ21</accession>
<dbReference type="Gene3D" id="3.30.2310.20">
    <property type="entry name" value="RelE-like"/>
    <property type="match status" value="1"/>
</dbReference>
<dbReference type="Pfam" id="PF05016">
    <property type="entry name" value="ParE_toxin"/>
    <property type="match status" value="1"/>
</dbReference>
<dbReference type="PANTHER" id="PTHR38813:SF1">
    <property type="entry name" value="TOXIN RELE1-RELATED"/>
    <property type="match status" value="1"/>
</dbReference>
<evidence type="ECO:0000256" key="1">
    <source>
        <dbReference type="ARBA" id="ARBA00022649"/>
    </source>
</evidence>
<dbReference type="PANTHER" id="PTHR38813">
    <property type="match status" value="1"/>
</dbReference>
<organism evidence="2 3">
    <name type="scientific">Araneus ventricosus</name>
    <name type="common">Orbweaver spider</name>
    <name type="synonym">Epeira ventricosa</name>
    <dbReference type="NCBI Taxonomy" id="182803"/>
    <lineage>
        <taxon>Eukaryota</taxon>
        <taxon>Metazoa</taxon>
        <taxon>Ecdysozoa</taxon>
        <taxon>Arthropoda</taxon>
        <taxon>Chelicerata</taxon>
        <taxon>Arachnida</taxon>
        <taxon>Araneae</taxon>
        <taxon>Araneomorphae</taxon>
        <taxon>Entelegynae</taxon>
        <taxon>Araneoidea</taxon>
        <taxon>Araneidae</taxon>
        <taxon>Araneus</taxon>
    </lineage>
</organism>
<dbReference type="EMBL" id="BGPR01151937">
    <property type="protein sequence ID" value="GBL61404.1"/>
    <property type="molecule type" value="Genomic_DNA"/>
</dbReference>
<sequence>MRNKQVGMDMNSSWLVIRPKAFQKDLKEVCPKHFERIEDYINALEIDPYIGEKLKGPGTEYKIRIGKFRLLYGVDKNSRTVTMKTFVLRKNAYKK</sequence>
<evidence type="ECO:0000313" key="3">
    <source>
        <dbReference type="Proteomes" id="UP000499080"/>
    </source>
</evidence>